<proteinExistence type="predicted"/>
<dbReference type="Gene3D" id="2.130.10.10">
    <property type="entry name" value="YVTN repeat-like/Quinoprotein amine dehydrogenase"/>
    <property type="match status" value="1"/>
</dbReference>
<feature type="repeat" description="WD" evidence="4">
    <location>
        <begin position="70"/>
        <end position="92"/>
    </location>
</feature>
<evidence type="ECO:0000313" key="6">
    <source>
        <dbReference type="WBParaSite" id="MCU_000685-RB"/>
    </source>
</evidence>
<sequence length="396" mass="43849">MSLLRNSRRRFFPDLTFTAAVYAPGVLFVSCSEDRFCIFDPVSLKKTSFKVEGSSRCVTVDYARAQTNTFLSGDFDGIVRLWDIRQPRRPASVSEAGRDVLHKGATFSTAAISPDARFVCAGSCAISINKKKRKRTKKSLPSKRRRGVNDVDNPNADGDDDSSNDDDTSPAYILCWDTRQFGRPLYILDDIHSDHVNHVTFDPSSNSHRLLSCADDGLLCVADFDAANDDRLIEVFNAEGQINYCGFLNRLLPSESPSGVFAFDNMRSHFSAWPLTPADAPEGFETPPAWRRLTAPKMAKVLLTATSLPGQVVGSQPAVCLVSTRPMKEDIRLSIATPQGSQLLAKHRLFKRTPEPVECDPFYAEFLSVPEATKSTFDLLVVGRHSVNRMEASLSK</sequence>
<keyword evidence="3" id="KW-0677">Repeat</keyword>
<dbReference type="SUPFAM" id="SSF50978">
    <property type="entry name" value="WD40 repeat-like"/>
    <property type="match status" value="1"/>
</dbReference>
<dbReference type="PANTHER" id="PTHR22889">
    <property type="entry name" value="WD REPEAT-CONTAINING PROTEIN 89"/>
    <property type="match status" value="1"/>
</dbReference>
<evidence type="ECO:0000256" key="4">
    <source>
        <dbReference type="PROSITE-ProRule" id="PRU00221"/>
    </source>
</evidence>
<dbReference type="WBParaSite" id="MCU_000685-RC">
    <property type="protein sequence ID" value="MCU_000685-RC"/>
    <property type="gene ID" value="MCU_000685"/>
</dbReference>
<keyword evidence="2 4" id="KW-0853">WD repeat</keyword>
<dbReference type="PANTHER" id="PTHR22889:SF0">
    <property type="entry name" value="WD REPEAT-CONTAINING PROTEIN 89"/>
    <property type="match status" value="1"/>
</dbReference>
<dbReference type="AlphaFoldDB" id="A0A5K3EI00"/>
<feature type="region of interest" description="Disordered" evidence="5">
    <location>
        <begin position="132"/>
        <end position="166"/>
    </location>
</feature>
<evidence type="ECO:0000313" key="7">
    <source>
        <dbReference type="WBParaSite" id="MCU_000685-RC"/>
    </source>
</evidence>
<reference evidence="6 7" key="1">
    <citation type="submission" date="2019-11" db="UniProtKB">
        <authorList>
            <consortium name="WormBaseParasite"/>
        </authorList>
    </citation>
    <scope>IDENTIFICATION</scope>
</reference>
<dbReference type="PROSITE" id="PS50082">
    <property type="entry name" value="WD_REPEATS_2"/>
    <property type="match status" value="1"/>
</dbReference>
<dbReference type="WBParaSite" id="MCU_000685-RB">
    <property type="protein sequence ID" value="MCU_000685-RB"/>
    <property type="gene ID" value="MCU_000685"/>
</dbReference>
<dbReference type="InterPro" id="IPR001680">
    <property type="entry name" value="WD40_rpt"/>
</dbReference>
<feature type="compositionally biased region" description="Basic residues" evidence="5">
    <location>
        <begin position="132"/>
        <end position="146"/>
    </location>
</feature>
<name>A0A5K3EI00_MESCO</name>
<dbReference type="InterPro" id="IPR036322">
    <property type="entry name" value="WD40_repeat_dom_sf"/>
</dbReference>
<organism evidence="7">
    <name type="scientific">Mesocestoides corti</name>
    <name type="common">Flatworm</name>
    <dbReference type="NCBI Taxonomy" id="53468"/>
    <lineage>
        <taxon>Eukaryota</taxon>
        <taxon>Metazoa</taxon>
        <taxon>Spiralia</taxon>
        <taxon>Lophotrochozoa</taxon>
        <taxon>Platyhelminthes</taxon>
        <taxon>Cestoda</taxon>
        <taxon>Eucestoda</taxon>
        <taxon>Cyclophyllidea</taxon>
        <taxon>Mesocestoididae</taxon>
        <taxon>Mesocestoides</taxon>
    </lineage>
</organism>
<accession>A0A5K3EI00</accession>
<protein>
    <recommendedName>
        <fullName evidence="1">WD repeat-containing protein 89</fullName>
    </recommendedName>
</protein>
<feature type="compositionally biased region" description="Acidic residues" evidence="5">
    <location>
        <begin position="157"/>
        <end position="166"/>
    </location>
</feature>
<dbReference type="SMART" id="SM00320">
    <property type="entry name" value="WD40"/>
    <property type="match status" value="2"/>
</dbReference>
<evidence type="ECO:0000256" key="3">
    <source>
        <dbReference type="ARBA" id="ARBA00022737"/>
    </source>
</evidence>
<evidence type="ECO:0000256" key="5">
    <source>
        <dbReference type="SAM" id="MobiDB-lite"/>
    </source>
</evidence>
<dbReference type="Pfam" id="PF00400">
    <property type="entry name" value="WD40"/>
    <property type="match status" value="1"/>
</dbReference>
<dbReference type="InterPro" id="IPR015943">
    <property type="entry name" value="WD40/YVTN_repeat-like_dom_sf"/>
</dbReference>
<evidence type="ECO:0000256" key="1">
    <source>
        <dbReference type="ARBA" id="ARBA00021125"/>
    </source>
</evidence>
<dbReference type="InterPro" id="IPR039328">
    <property type="entry name" value="WDR89"/>
</dbReference>
<dbReference type="PROSITE" id="PS51257">
    <property type="entry name" value="PROKAR_LIPOPROTEIN"/>
    <property type="match status" value="1"/>
</dbReference>
<evidence type="ECO:0000256" key="2">
    <source>
        <dbReference type="ARBA" id="ARBA00022574"/>
    </source>
</evidence>